<name>A0A653DB82_CALMS</name>
<accession>A0A653DB82</accession>
<protein>
    <submittedName>
        <fullName evidence="2">Uncharacterized protein</fullName>
    </submittedName>
</protein>
<evidence type="ECO:0000313" key="3">
    <source>
        <dbReference type="Proteomes" id="UP000410492"/>
    </source>
</evidence>
<gene>
    <name evidence="2" type="ORF">CALMAC_LOCUS15811</name>
</gene>
<dbReference type="AlphaFoldDB" id="A0A653DB82"/>
<organism evidence="2 3">
    <name type="scientific">Callosobruchus maculatus</name>
    <name type="common">Southern cowpea weevil</name>
    <name type="synonym">Pulse bruchid</name>
    <dbReference type="NCBI Taxonomy" id="64391"/>
    <lineage>
        <taxon>Eukaryota</taxon>
        <taxon>Metazoa</taxon>
        <taxon>Ecdysozoa</taxon>
        <taxon>Arthropoda</taxon>
        <taxon>Hexapoda</taxon>
        <taxon>Insecta</taxon>
        <taxon>Pterygota</taxon>
        <taxon>Neoptera</taxon>
        <taxon>Endopterygota</taxon>
        <taxon>Coleoptera</taxon>
        <taxon>Polyphaga</taxon>
        <taxon>Cucujiformia</taxon>
        <taxon>Chrysomeloidea</taxon>
        <taxon>Chrysomelidae</taxon>
        <taxon>Bruchinae</taxon>
        <taxon>Bruchini</taxon>
        <taxon>Callosobruchus</taxon>
    </lineage>
</organism>
<feature type="compositionally biased region" description="Low complexity" evidence="1">
    <location>
        <begin position="32"/>
        <end position="52"/>
    </location>
</feature>
<reference evidence="2 3" key="1">
    <citation type="submission" date="2019-01" db="EMBL/GenBank/DDBJ databases">
        <authorList>
            <person name="Sayadi A."/>
        </authorList>
    </citation>
    <scope>NUCLEOTIDE SEQUENCE [LARGE SCALE GENOMIC DNA]</scope>
</reference>
<evidence type="ECO:0000256" key="1">
    <source>
        <dbReference type="SAM" id="MobiDB-lite"/>
    </source>
</evidence>
<proteinExistence type="predicted"/>
<dbReference type="EMBL" id="CAACVG010010962">
    <property type="protein sequence ID" value="VEN57106.1"/>
    <property type="molecule type" value="Genomic_DNA"/>
</dbReference>
<sequence>MASPTPSLESLPRANSIGSFGDQHEYLSLSPLADSPLSVSGSSPPVSDSVDPTATLGPALPAVQGARLRLQTTRLLPHLLQRLP</sequence>
<keyword evidence="3" id="KW-1185">Reference proteome</keyword>
<evidence type="ECO:0000313" key="2">
    <source>
        <dbReference type="EMBL" id="VEN57106.1"/>
    </source>
</evidence>
<dbReference type="OrthoDB" id="5853635at2759"/>
<feature type="region of interest" description="Disordered" evidence="1">
    <location>
        <begin position="32"/>
        <end position="58"/>
    </location>
</feature>
<dbReference type="Proteomes" id="UP000410492">
    <property type="component" value="Unassembled WGS sequence"/>
</dbReference>